<dbReference type="FunFam" id="1.10.1070.11:FF:000050">
    <property type="entry name" value="Phosphatidylinositol 3-kinase age-1"/>
    <property type="match status" value="1"/>
</dbReference>
<dbReference type="Gene3D" id="2.60.40.150">
    <property type="entry name" value="C2 domain"/>
    <property type="match status" value="1"/>
</dbReference>
<dbReference type="Pfam" id="PF00794">
    <property type="entry name" value="PI3K_rbd"/>
    <property type="match status" value="1"/>
</dbReference>
<dbReference type="FunFam" id="3.10.20.770:FF:000007">
    <property type="entry name" value="Phosphatidylinositol 3-kinase age-1"/>
    <property type="match status" value="1"/>
</dbReference>
<evidence type="ECO:0000256" key="3">
    <source>
        <dbReference type="ARBA" id="ARBA00022679"/>
    </source>
</evidence>
<evidence type="ECO:0000256" key="1">
    <source>
        <dbReference type="ARBA" id="ARBA00001498"/>
    </source>
</evidence>
<dbReference type="SUPFAM" id="SSF49562">
    <property type="entry name" value="C2 domain (Calcium/lipid-binding domain, CaLB)"/>
    <property type="match status" value="1"/>
</dbReference>
<dbReference type="Pfam" id="PF00454">
    <property type="entry name" value="PI3_PI4_kinase"/>
    <property type="match status" value="1"/>
</dbReference>
<dbReference type="InterPro" id="IPR011009">
    <property type="entry name" value="Kinase-like_dom_sf"/>
</dbReference>
<dbReference type="SMART" id="SM00146">
    <property type="entry name" value="PI3Kc"/>
    <property type="match status" value="1"/>
</dbReference>
<dbReference type="PANTHER" id="PTHR10048">
    <property type="entry name" value="PHOSPHATIDYLINOSITOL KINASE"/>
    <property type="match status" value="1"/>
</dbReference>
<keyword evidence="6" id="KW-0067">ATP-binding</keyword>
<proteinExistence type="inferred from homology"/>
<dbReference type="InterPro" id="IPR015433">
    <property type="entry name" value="PI3/4_kinase"/>
</dbReference>
<dbReference type="SUPFAM" id="SSF48371">
    <property type="entry name" value="ARM repeat"/>
    <property type="match status" value="1"/>
</dbReference>
<feature type="domain" description="PI3K-RBD" evidence="11">
    <location>
        <begin position="299"/>
        <end position="390"/>
    </location>
</feature>
<evidence type="ECO:0000256" key="2">
    <source>
        <dbReference type="ARBA" id="ARBA00012073"/>
    </source>
</evidence>
<dbReference type="InterPro" id="IPR003113">
    <property type="entry name" value="PI3K_ABD"/>
</dbReference>
<dbReference type="FunFam" id="2.60.40.150:FF:000314">
    <property type="entry name" value="Phosphatidylinositol 3-kinase age-1"/>
    <property type="match status" value="1"/>
</dbReference>
<dbReference type="GO" id="GO:0016303">
    <property type="term" value="F:1-phosphatidylinositol-3-kinase activity"/>
    <property type="evidence" value="ECO:0007669"/>
    <property type="project" value="UniProtKB-EC"/>
</dbReference>
<feature type="domain" description="PI3K/PI4K catalytic" evidence="8">
    <location>
        <begin position="887"/>
        <end position="1197"/>
    </location>
</feature>
<feature type="domain" description="PIK helical" evidence="10">
    <location>
        <begin position="634"/>
        <end position="822"/>
    </location>
</feature>
<dbReference type="SUPFAM" id="SSF54236">
    <property type="entry name" value="Ubiquitin-like"/>
    <property type="match status" value="1"/>
</dbReference>
<gene>
    <name evidence="13" type="ORF">L5515_014342</name>
</gene>
<dbReference type="InterPro" id="IPR016024">
    <property type="entry name" value="ARM-type_fold"/>
</dbReference>
<dbReference type="SUPFAM" id="SSF56112">
    <property type="entry name" value="Protein kinase-like (PK-like)"/>
    <property type="match status" value="1"/>
</dbReference>
<evidence type="ECO:0000259" key="12">
    <source>
        <dbReference type="PROSITE" id="PS51547"/>
    </source>
</evidence>
<evidence type="ECO:0000313" key="13">
    <source>
        <dbReference type="EMBL" id="UMM18135.1"/>
    </source>
</evidence>
<dbReference type="CDD" id="cd08380">
    <property type="entry name" value="C2_PI3K_like"/>
    <property type="match status" value="1"/>
</dbReference>
<dbReference type="Pfam" id="PF00613">
    <property type="entry name" value="PI3Ka"/>
    <property type="match status" value="1"/>
</dbReference>
<evidence type="ECO:0000259" key="9">
    <source>
        <dbReference type="PROSITE" id="PS51544"/>
    </source>
</evidence>
<dbReference type="PROSITE" id="PS00916">
    <property type="entry name" value="PI3_4_KINASE_2"/>
    <property type="match status" value="1"/>
</dbReference>
<dbReference type="Pfam" id="PF02192">
    <property type="entry name" value="PI3K_p85B"/>
    <property type="match status" value="1"/>
</dbReference>
<dbReference type="Gene3D" id="3.10.20.770">
    <property type="match status" value="1"/>
</dbReference>
<dbReference type="EMBL" id="CP092621">
    <property type="protein sequence ID" value="UMM18135.1"/>
    <property type="molecule type" value="Genomic_DNA"/>
</dbReference>
<evidence type="ECO:0000259" key="8">
    <source>
        <dbReference type="PROSITE" id="PS50290"/>
    </source>
</evidence>
<feature type="domain" description="C2 PI3K-type" evidence="12">
    <location>
        <begin position="457"/>
        <end position="615"/>
    </location>
</feature>
<evidence type="ECO:0000313" key="14">
    <source>
        <dbReference type="Proteomes" id="UP000829354"/>
    </source>
</evidence>
<keyword evidence="5" id="KW-0418">Kinase</keyword>
<organism evidence="13 14">
    <name type="scientific">Caenorhabditis briggsae</name>
    <dbReference type="NCBI Taxonomy" id="6238"/>
    <lineage>
        <taxon>Eukaryota</taxon>
        <taxon>Metazoa</taxon>
        <taxon>Ecdysozoa</taxon>
        <taxon>Nematoda</taxon>
        <taxon>Chromadorea</taxon>
        <taxon>Rhabditida</taxon>
        <taxon>Rhabditina</taxon>
        <taxon>Rhabditomorpha</taxon>
        <taxon>Rhabditoidea</taxon>
        <taxon>Rhabditidae</taxon>
        <taxon>Peloderinae</taxon>
        <taxon>Caenorhabditis</taxon>
    </lineage>
</organism>
<dbReference type="InterPro" id="IPR002420">
    <property type="entry name" value="PI3K-type_C2_dom"/>
</dbReference>
<dbReference type="FunFam" id="3.30.1010.10:FF:000001">
    <property type="entry name" value="Phosphatidylinositol 4-phosphate 3-kinase C2 domain-containing subunit beta"/>
    <property type="match status" value="1"/>
</dbReference>
<dbReference type="InterPro" id="IPR000341">
    <property type="entry name" value="PI3K_Ras-bd_dom"/>
</dbReference>
<evidence type="ECO:0000256" key="4">
    <source>
        <dbReference type="ARBA" id="ARBA00022741"/>
    </source>
</evidence>
<dbReference type="PROSITE" id="PS00915">
    <property type="entry name" value="PI3_4_KINASE_1"/>
    <property type="match status" value="1"/>
</dbReference>
<keyword evidence="14" id="KW-1185">Reference proteome</keyword>
<dbReference type="PROSITE" id="PS51545">
    <property type="entry name" value="PIK_HELICAL"/>
    <property type="match status" value="1"/>
</dbReference>
<dbReference type="AlphaFoldDB" id="A0AAE9J869"/>
<dbReference type="Gene3D" id="1.25.40.70">
    <property type="entry name" value="Phosphatidylinositol 3-kinase, accessory domain (PIK)"/>
    <property type="match status" value="1"/>
</dbReference>
<feature type="domain" description="PI3K-ABD" evidence="9">
    <location>
        <begin position="106"/>
        <end position="206"/>
    </location>
</feature>
<dbReference type="PROSITE" id="PS51547">
    <property type="entry name" value="C2_PI3K"/>
    <property type="match status" value="1"/>
</dbReference>
<dbReference type="Gene3D" id="3.30.1010.10">
    <property type="entry name" value="Phosphatidylinositol 3-kinase Catalytic Subunit, Chain A, domain 4"/>
    <property type="match status" value="1"/>
</dbReference>
<sequence>MYLYIMVFSSLCKQKRVSSSLTHYTFKMSMGRSSSTTFRNRTASHGSRSLGSAETARIPRKLSSQLSHTHANILHPQLQTMMEQWQMRERPSLETENGKGSLLLSSEGVADMIVLSSFGEVISVVFPWFLANVRTSFDIKLSEFKHQLFEQIGPMKWGKHSTQPQDYAFRQLNNFGEIEVIFNDDQQLSCLELHGTFPMLFLFEPDGFNRDKELMCDISHCLGYSLDKLEESIDEELRQFRASLWTQTKKTCFERGVDGVDHYAFPEEQYFCVGEKCPTDLESKVKAAKLDYQLFWTKRKSEANEVWEKMYKITIDFDPEFNPQSLMRMFVKELQRMNLFDPEDPPDEEWILQLAGRTSFVTRPEISLVSYDGIRSELESYRCPGFVVRRKSLVLKDYVRPKPLYEPHYVRVHERKMALDVLSVSIGTEVKHSGNSDKVWTDFRPTASLEQITLWDLDSNLMIRPVNVTGLPFTASHDIYLGMEFKVYVGTLTLATIKIPRVPTTKLVWKREFFTFDLYMKDMPPSAILSVRVYSMKTTKMKEEIELGWVNISLSDWRDELRQGQIKLNLWGPEPSANRSRIGHNGAKIGTSLSVTVEISSHGRRVKMPNEAQYKYLVDHRISWSDTVEIVGDDYEACIGDPGYKKLQDLVKKHESGVILDDSEQRHVWSWRNYIQKQEPDLLVVLSELRIVWTDRENFSELYVMLETWKAPSVAAALTLLGKRCTDRVIRKFAVNKLNDQLSQFNVHLFLLPLIQALKYEPRAYSEVGMMLLTRALSSYRIGHRLFWLLRSEICRLNSRDCATNNEEYRRISLLMEAYLRGNEEHIKGIIRQVDMVDELTRISSLVKGLSKEAAREKLRDQLRTISHKMESIDSPLDPVYKFGEMVIEKAIVLGSAKQPLRLVWKNKNPKSDLHLPFCEVIFKNGDDLRQDMLVLQVLEVMDTIWKAANIDCCLSPYGVLPMGEMIGIIEVVPNCKTIFEIQHKAGLVNTAARSVDSNFMNKWIRKQCGFVDEKKKYKKDGGPTVDSAQATKKYFESVDRFLYSCVGYSVATYIMGIKDRHSDNLMLTEDGKYFHIDFGHILGHGKTKLGIQRDRQPFILTEQFLTIIRSGKPVDGNSHEIQKFKTLCLEAYEVMWNNRDLFVSLFTLMLGMELPELATKEDLDHLKKTLCCKGETKEKARKFFAGVYEEAFNGSWSTKTNWLFHAMKHY</sequence>
<dbReference type="InterPro" id="IPR000403">
    <property type="entry name" value="PI3/4_kinase_cat_dom"/>
</dbReference>
<dbReference type="InterPro" id="IPR042236">
    <property type="entry name" value="PI3K_accessory_sf"/>
</dbReference>
<accession>A0AAE9J869</accession>
<dbReference type="Pfam" id="PF00792">
    <property type="entry name" value="PI3K_C2"/>
    <property type="match status" value="1"/>
</dbReference>
<evidence type="ECO:0000259" key="10">
    <source>
        <dbReference type="PROSITE" id="PS51545"/>
    </source>
</evidence>
<dbReference type="GO" id="GO:0005737">
    <property type="term" value="C:cytoplasm"/>
    <property type="evidence" value="ECO:0007669"/>
    <property type="project" value="UniProtKB-ARBA"/>
</dbReference>
<evidence type="ECO:0000256" key="6">
    <source>
        <dbReference type="ARBA" id="ARBA00022840"/>
    </source>
</evidence>
<dbReference type="SMART" id="SM00144">
    <property type="entry name" value="PI3K_rbd"/>
    <property type="match status" value="1"/>
</dbReference>
<evidence type="ECO:0000256" key="7">
    <source>
        <dbReference type="PROSITE-ProRule" id="PRU00880"/>
    </source>
</evidence>
<dbReference type="GO" id="GO:0005524">
    <property type="term" value="F:ATP binding"/>
    <property type="evidence" value="ECO:0007669"/>
    <property type="project" value="UniProtKB-KW"/>
</dbReference>
<dbReference type="InterPro" id="IPR001263">
    <property type="entry name" value="PI3K_accessory_dom"/>
</dbReference>
<keyword evidence="4" id="KW-0547">Nucleotide-binding</keyword>
<protein>
    <recommendedName>
        <fullName evidence="2">phosphatidylinositol 3-kinase</fullName>
        <ecNumber evidence="2">2.7.1.137</ecNumber>
    </recommendedName>
</protein>
<reference evidence="13 14" key="1">
    <citation type="submission" date="2022-04" db="EMBL/GenBank/DDBJ databases">
        <title>Chromosome-level reference genomes for two strains of Caenorhabditis briggsae: an improved platform for comparative genomics.</title>
        <authorList>
            <person name="Stevens L."/>
            <person name="Andersen E."/>
        </authorList>
    </citation>
    <scope>NUCLEOTIDE SEQUENCE [LARGE SCALE GENOMIC DNA]</scope>
    <source>
        <strain evidence="13">VX34</strain>
        <tissue evidence="13">Whole-organism</tissue>
    </source>
</reference>
<keyword evidence="3" id="KW-0808">Transferase</keyword>
<dbReference type="Proteomes" id="UP000829354">
    <property type="component" value="Chromosome II"/>
</dbReference>
<comment type="similarity">
    <text evidence="7">Belongs to the PI3/PI4-kinase family.</text>
</comment>
<name>A0AAE9J869_CAEBR</name>
<dbReference type="InterPro" id="IPR035892">
    <property type="entry name" value="C2_domain_sf"/>
</dbReference>
<dbReference type="InterPro" id="IPR036940">
    <property type="entry name" value="PI3/4_kinase_cat_sf"/>
</dbReference>
<dbReference type="SMART" id="SM00145">
    <property type="entry name" value="PI3Ka"/>
    <property type="match status" value="1"/>
</dbReference>
<dbReference type="InterPro" id="IPR029071">
    <property type="entry name" value="Ubiquitin-like_domsf"/>
</dbReference>
<dbReference type="CDD" id="cd00864">
    <property type="entry name" value="PI3Ka"/>
    <property type="match status" value="1"/>
</dbReference>
<dbReference type="InterPro" id="IPR018936">
    <property type="entry name" value="PI3/4_kinase_CS"/>
</dbReference>
<dbReference type="PROSITE" id="PS51546">
    <property type="entry name" value="PI3K_RBD"/>
    <property type="match status" value="1"/>
</dbReference>
<comment type="catalytic activity">
    <reaction evidence="1">
        <text>a 1,2-diacyl-sn-glycero-3-phospho-(1D-myo-inositol) + ATP = a 1,2-diacyl-sn-glycero-3-phospho-(1D-myo-inositol-3-phosphate) + ADP + H(+)</text>
        <dbReference type="Rhea" id="RHEA:12709"/>
        <dbReference type="ChEBI" id="CHEBI:15378"/>
        <dbReference type="ChEBI" id="CHEBI:30616"/>
        <dbReference type="ChEBI" id="CHEBI:57880"/>
        <dbReference type="ChEBI" id="CHEBI:58088"/>
        <dbReference type="ChEBI" id="CHEBI:456216"/>
        <dbReference type="EC" id="2.7.1.137"/>
    </reaction>
</comment>
<evidence type="ECO:0000256" key="5">
    <source>
        <dbReference type="ARBA" id="ARBA00022777"/>
    </source>
</evidence>
<dbReference type="PROSITE" id="PS50290">
    <property type="entry name" value="PI3_4_KINASE_3"/>
    <property type="match status" value="1"/>
</dbReference>
<dbReference type="PANTHER" id="PTHR10048:SF111">
    <property type="entry name" value="PHOSPHATIDYLINOSITOL 3-KINASE AGE-1"/>
    <property type="match status" value="1"/>
</dbReference>
<dbReference type="SMART" id="SM00142">
    <property type="entry name" value="PI3K_C2"/>
    <property type="match status" value="1"/>
</dbReference>
<dbReference type="EC" id="2.7.1.137" evidence="2"/>
<dbReference type="Gene3D" id="1.10.1070.11">
    <property type="entry name" value="Phosphatidylinositol 3-/4-kinase, catalytic domain"/>
    <property type="match status" value="1"/>
</dbReference>
<evidence type="ECO:0000259" key="11">
    <source>
        <dbReference type="PROSITE" id="PS51546"/>
    </source>
</evidence>
<dbReference type="SMART" id="SM00143">
    <property type="entry name" value="PI3K_p85B"/>
    <property type="match status" value="1"/>
</dbReference>
<dbReference type="PROSITE" id="PS51544">
    <property type="entry name" value="PI3K_ABD"/>
    <property type="match status" value="1"/>
</dbReference>